<dbReference type="GO" id="GO:0006780">
    <property type="term" value="P:uroporphyrinogen III biosynthetic process"/>
    <property type="evidence" value="ECO:0007669"/>
    <property type="project" value="UniProtKB-UniRule"/>
</dbReference>
<sequence length="245" mass="28643">MTILITRPYPHGQHLINMIRKNGKEAWYLPLIYFTSGIGLLSLTNFFKKLQEKDIICSLSPRATKYANYQILLEKCNWPKKINYYAIGKTSAFYLSKYSKCKVIYPKLTENSENLLDLISKEDVKKKILILKGNNGRKFLENKLKLYGAYIINVECYKRNFIKYNKYDYLKKIINLKINTLVVTSSEILHQLHNNIPLNYINFFLINFKLVVVSKRISDIADNLGWKNIIVSKSSKNKDIIQSLL</sequence>
<dbReference type="OrthoDB" id="9787650at2"/>
<dbReference type="eggNOG" id="COG1587">
    <property type="taxonomic scope" value="Bacteria"/>
</dbReference>
<dbReference type="Pfam" id="PF02602">
    <property type="entry name" value="HEM4"/>
    <property type="match status" value="1"/>
</dbReference>
<keyword evidence="4 9" id="KW-0456">Lyase</keyword>
<name>Q8D2W1_WIGBR</name>
<comment type="catalytic activity">
    <reaction evidence="8 9">
        <text>hydroxymethylbilane = uroporphyrinogen III + H2O</text>
        <dbReference type="Rhea" id="RHEA:18965"/>
        <dbReference type="ChEBI" id="CHEBI:15377"/>
        <dbReference type="ChEBI" id="CHEBI:57308"/>
        <dbReference type="ChEBI" id="CHEBI:57845"/>
        <dbReference type="EC" id="4.2.1.75"/>
    </reaction>
</comment>
<comment type="similarity">
    <text evidence="2 9">Belongs to the uroporphyrinogen-III synthase family.</text>
</comment>
<evidence type="ECO:0000313" key="13">
    <source>
        <dbReference type="Proteomes" id="UP000000562"/>
    </source>
</evidence>
<dbReference type="Gene3D" id="3.40.50.10090">
    <property type="match status" value="2"/>
</dbReference>
<dbReference type="Proteomes" id="UP000000562">
    <property type="component" value="Chromosome"/>
</dbReference>
<evidence type="ECO:0000256" key="4">
    <source>
        <dbReference type="ARBA" id="ARBA00023239"/>
    </source>
</evidence>
<proteinExistence type="inferred from homology"/>
<feature type="transmembrane region" description="Helical" evidence="10">
    <location>
        <begin position="27"/>
        <end position="47"/>
    </location>
</feature>
<keyword evidence="10" id="KW-1133">Transmembrane helix</keyword>
<evidence type="ECO:0000256" key="8">
    <source>
        <dbReference type="ARBA" id="ARBA00048617"/>
    </source>
</evidence>
<organism evidence="12 13">
    <name type="scientific">Wigglesworthia glossinidia brevipalpis</name>
    <dbReference type="NCBI Taxonomy" id="36870"/>
    <lineage>
        <taxon>Bacteria</taxon>
        <taxon>Pseudomonadati</taxon>
        <taxon>Pseudomonadota</taxon>
        <taxon>Gammaproteobacteria</taxon>
        <taxon>Enterobacterales</taxon>
        <taxon>Erwiniaceae</taxon>
        <taxon>Wigglesworthia</taxon>
    </lineage>
</organism>
<dbReference type="AlphaFoldDB" id="Q8D2W1"/>
<feature type="domain" description="Tetrapyrrole biosynthesis uroporphyrinogen III synthase" evidence="11">
    <location>
        <begin position="17"/>
        <end position="242"/>
    </location>
</feature>
<dbReference type="InterPro" id="IPR003754">
    <property type="entry name" value="4pyrrol_synth_uPrphyn_synth"/>
</dbReference>
<keyword evidence="10" id="KW-0472">Membrane</keyword>
<evidence type="ECO:0000256" key="3">
    <source>
        <dbReference type="ARBA" id="ARBA00013109"/>
    </source>
</evidence>
<evidence type="ECO:0000313" key="12">
    <source>
        <dbReference type="EMBL" id="BAC24387.1"/>
    </source>
</evidence>
<evidence type="ECO:0000256" key="5">
    <source>
        <dbReference type="ARBA" id="ARBA00023244"/>
    </source>
</evidence>
<gene>
    <name evidence="12" type="primary">hemD</name>
</gene>
<keyword evidence="5 9" id="KW-0627">Porphyrin biosynthesis</keyword>
<dbReference type="STRING" id="36870.gene:10368733"/>
<dbReference type="InterPro" id="IPR036108">
    <property type="entry name" value="4pyrrol_syn_uPrphyn_synt_sf"/>
</dbReference>
<evidence type="ECO:0000259" key="11">
    <source>
        <dbReference type="Pfam" id="PF02602"/>
    </source>
</evidence>
<dbReference type="PANTHER" id="PTHR38042">
    <property type="entry name" value="UROPORPHYRINOGEN-III SYNTHASE, CHLOROPLASTIC"/>
    <property type="match status" value="1"/>
</dbReference>
<dbReference type="InterPro" id="IPR039793">
    <property type="entry name" value="UROS/Hem4"/>
</dbReference>
<evidence type="ECO:0000256" key="2">
    <source>
        <dbReference type="ARBA" id="ARBA00008133"/>
    </source>
</evidence>
<dbReference type="SUPFAM" id="SSF69618">
    <property type="entry name" value="HemD-like"/>
    <property type="match status" value="1"/>
</dbReference>
<evidence type="ECO:0000256" key="6">
    <source>
        <dbReference type="ARBA" id="ARBA00037589"/>
    </source>
</evidence>
<evidence type="ECO:0000256" key="1">
    <source>
        <dbReference type="ARBA" id="ARBA00004772"/>
    </source>
</evidence>
<dbReference type="UniPathway" id="UPA00251">
    <property type="reaction ID" value="UER00320"/>
</dbReference>
<dbReference type="GO" id="GO:0004852">
    <property type="term" value="F:uroporphyrinogen-III synthase activity"/>
    <property type="evidence" value="ECO:0007669"/>
    <property type="project" value="UniProtKB-UniRule"/>
</dbReference>
<dbReference type="PANTHER" id="PTHR38042:SF1">
    <property type="entry name" value="UROPORPHYRINOGEN-III SYNTHASE, CHLOROPLASTIC"/>
    <property type="match status" value="1"/>
</dbReference>
<dbReference type="KEGG" id="wbr:hemD"/>
<dbReference type="EC" id="4.2.1.75" evidence="3 9"/>
<accession>Q8D2W1</accession>
<protein>
    <recommendedName>
        <fullName evidence="7 9">Uroporphyrinogen-III synthase</fullName>
        <ecNumber evidence="3 9">4.2.1.75</ecNumber>
    </recommendedName>
</protein>
<dbReference type="GO" id="GO:0006782">
    <property type="term" value="P:protoporphyrinogen IX biosynthetic process"/>
    <property type="evidence" value="ECO:0007669"/>
    <property type="project" value="UniProtKB-UniRule"/>
</dbReference>
<dbReference type="HOGENOM" id="CLU_011276_9_4_6"/>
<keyword evidence="10" id="KW-0812">Transmembrane</keyword>
<evidence type="ECO:0000256" key="10">
    <source>
        <dbReference type="SAM" id="Phobius"/>
    </source>
</evidence>
<evidence type="ECO:0000256" key="9">
    <source>
        <dbReference type="RuleBase" id="RU366031"/>
    </source>
</evidence>
<evidence type="ECO:0000256" key="7">
    <source>
        <dbReference type="ARBA" id="ARBA00040167"/>
    </source>
</evidence>
<dbReference type="EMBL" id="BA000021">
    <property type="protein sequence ID" value="BAC24387.1"/>
    <property type="molecule type" value="Genomic_DNA"/>
</dbReference>
<keyword evidence="13" id="KW-1185">Reference proteome</keyword>
<comment type="function">
    <text evidence="6 9">Catalyzes cyclization of the linear tetrapyrrole, hydroxymethylbilane, to the macrocyclic uroporphyrinogen III.</text>
</comment>
<comment type="pathway">
    <text evidence="1 9">Porphyrin-containing compound metabolism; protoporphyrin-IX biosynthesis; coproporphyrinogen-III from 5-aminolevulinate: step 3/4.</text>
</comment>
<reference evidence="12 13" key="1">
    <citation type="journal article" date="2002" name="Nat. Genet.">
        <title>Genome sequence of the endocellular obligate symbiont of tsetse flies, Wigglesworthia glossinidia.</title>
        <authorList>
            <person name="Akman L."/>
            <person name="Yamashita A."/>
            <person name="Watanabe H."/>
            <person name="Oshima K."/>
            <person name="Shiba T."/>
            <person name="Hattori M."/>
            <person name="Aksoy S."/>
        </authorList>
    </citation>
    <scope>NUCLEOTIDE SEQUENCE [LARGE SCALE GENOMIC DNA]</scope>
</reference>
<dbReference type="CDD" id="cd06578">
    <property type="entry name" value="HemD"/>
    <property type="match status" value="1"/>
</dbReference>